<name>A0A7C0WR73_9BACT</name>
<dbReference type="SUPFAM" id="SSF48452">
    <property type="entry name" value="TPR-like"/>
    <property type="match status" value="1"/>
</dbReference>
<dbReference type="PANTHER" id="PTHR24422">
    <property type="entry name" value="CHEMOTAXIS PROTEIN METHYLTRANSFERASE"/>
    <property type="match status" value="1"/>
</dbReference>
<evidence type="ECO:0000256" key="1">
    <source>
        <dbReference type="PROSITE-ProRule" id="PRU00339"/>
    </source>
</evidence>
<proteinExistence type="predicted"/>
<dbReference type="PANTHER" id="PTHR24422:SF10">
    <property type="entry name" value="CHEMOTAXIS PROTEIN METHYLTRANSFERASE 2"/>
    <property type="match status" value="1"/>
</dbReference>
<evidence type="ECO:0000259" key="2">
    <source>
        <dbReference type="PROSITE" id="PS50123"/>
    </source>
</evidence>
<reference evidence="3" key="1">
    <citation type="journal article" date="2020" name="mSystems">
        <title>Genome- and Community-Level Interaction Insights into Carbon Utilization and Element Cycling Functions of Hydrothermarchaeota in Hydrothermal Sediment.</title>
        <authorList>
            <person name="Zhou Z."/>
            <person name="Liu Y."/>
            <person name="Xu W."/>
            <person name="Pan J."/>
            <person name="Luo Z.H."/>
            <person name="Li M."/>
        </authorList>
    </citation>
    <scope>NUCLEOTIDE SEQUENCE [LARGE SCALE GENOMIC DNA]</scope>
    <source>
        <strain evidence="3">HyVt-19</strain>
    </source>
</reference>
<dbReference type="CDD" id="cd02440">
    <property type="entry name" value="AdoMet_MTases"/>
    <property type="match status" value="1"/>
</dbReference>
<dbReference type="GO" id="GO:0008757">
    <property type="term" value="F:S-adenosylmethionine-dependent methyltransferase activity"/>
    <property type="evidence" value="ECO:0007669"/>
    <property type="project" value="InterPro"/>
</dbReference>
<dbReference type="AlphaFoldDB" id="A0A7C0WR73"/>
<dbReference type="Pfam" id="PF01739">
    <property type="entry name" value="CheR"/>
    <property type="match status" value="1"/>
</dbReference>
<dbReference type="EMBL" id="DQZW01000016">
    <property type="protein sequence ID" value="HDL89334.1"/>
    <property type="molecule type" value="Genomic_DNA"/>
</dbReference>
<dbReference type="InterPro" id="IPR019734">
    <property type="entry name" value="TPR_rpt"/>
</dbReference>
<dbReference type="Pfam" id="PF13181">
    <property type="entry name" value="TPR_8"/>
    <property type="match status" value="1"/>
</dbReference>
<dbReference type="InterPro" id="IPR050903">
    <property type="entry name" value="Bact_Chemotaxis_MeTrfase"/>
</dbReference>
<feature type="domain" description="CheR-type methyltransferase" evidence="2">
    <location>
        <begin position="1"/>
        <end position="202"/>
    </location>
</feature>
<feature type="repeat" description="TPR" evidence="1">
    <location>
        <begin position="320"/>
        <end position="353"/>
    </location>
</feature>
<gene>
    <name evidence="3" type="ORF">ENG14_00330</name>
</gene>
<dbReference type="PROSITE" id="PS50005">
    <property type="entry name" value="TPR"/>
    <property type="match status" value="1"/>
</dbReference>
<evidence type="ECO:0000313" key="3">
    <source>
        <dbReference type="EMBL" id="HDL89334.1"/>
    </source>
</evidence>
<protein>
    <recommendedName>
        <fullName evidence="2">CheR-type methyltransferase domain-containing protein</fullName>
    </recommendedName>
</protein>
<dbReference type="Gene3D" id="3.40.50.150">
    <property type="entry name" value="Vaccinia Virus protein VP39"/>
    <property type="match status" value="1"/>
</dbReference>
<dbReference type="PROSITE" id="PS50123">
    <property type="entry name" value="CHER"/>
    <property type="match status" value="1"/>
</dbReference>
<dbReference type="SMART" id="SM00028">
    <property type="entry name" value="TPR"/>
    <property type="match status" value="2"/>
</dbReference>
<dbReference type="Proteomes" id="UP000886355">
    <property type="component" value="Unassembled WGS sequence"/>
</dbReference>
<dbReference type="InterPro" id="IPR029063">
    <property type="entry name" value="SAM-dependent_MTases_sf"/>
</dbReference>
<comment type="caution">
    <text evidence="3">The sequence shown here is derived from an EMBL/GenBank/DDBJ whole genome shotgun (WGS) entry which is preliminary data.</text>
</comment>
<dbReference type="InterPro" id="IPR022642">
    <property type="entry name" value="CheR_C"/>
</dbReference>
<organism evidence="3">
    <name type="scientific">Thermodesulforhabdus norvegica</name>
    <dbReference type="NCBI Taxonomy" id="39841"/>
    <lineage>
        <taxon>Bacteria</taxon>
        <taxon>Pseudomonadati</taxon>
        <taxon>Thermodesulfobacteriota</taxon>
        <taxon>Syntrophobacteria</taxon>
        <taxon>Syntrophobacterales</taxon>
        <taxon>Thermodesulforhabdaceae</taxon>
        <taxon>Thermodesulforhabdus</taxon>
    </lineage>
</organism>
<accession>A0A7C0WR73</accession>
<dbReference type="Gene3D" id="1.25.40.10">
    <property type="entry name" value="Tetratricopeptide repeat domain"/>
    <property type="match status" value="1"/>
</dbReference>
<dbReference type="InterPro" id="IPR000780">
    <property type="entry name" value="CheR_MeTrfase"/>
</dbReference>
<dbReference type="InterPro" id="IPR011990">
    <property type="entry name" value="TPR-like_helical_dom_sf"/>
</dbReference>
<keyword evidence="1" id="KW-0802">TPR repeat</keyword>
<dbReference type="SMART" id="SM00138">
    <property type="entry name" value="MeTrc"/>
    <property type="match status" value="1"/>
</dbReference>
<sequence>MKVLEIVERYVIPDRLEQKIAKGDKLLMRAWSAGCSTGEEAYTLAAIFEEARKWDSRGWDYTIIATDINKASIEQARKGVYRPWSFRKDPPQRYLKYFSFSNNCWEVAPQIKKRVHFFVLNLMENLYPSLHTSTVGLDLIMCRNVIMYFSEDKRQYVLDRFYRSLSPGGWLVLAMPELPWADSKKWKRFKVNGVTLLKKPDNLSNVAKIKGANSRSRVEINTKACHSSKASDIDDETSAFVAPDKDKVFSEFKRLVAENRFEEAKQALFRHIVIDRGNCFSSQDIYNLLDPFVRTMIDSGRFTEALTFVEQLTEYCKFEPALYIIKAFLYRELDRLDEAIVAYRQAIYLNPDAISPMLFLASTYQMVGRKDLARRYWRKAYDLLLKKQDKNEVLPYGETMTVSEAITTLEWFLKDGRWERESYLIESGSSNGGNGAFE</sequence>
<dbReference type="SUPFAM" id="SSF53335">
    <property type="entry name" value="S-adenosyl-L-methionine-dependent methyltransferases"/>
    <property type="match status" value="1"/>
</dbReference>